<sequence length="106" mass="11781">MPALSTHLPRVNQPGRTSSEAMQQQTENSHFYVKFCQLSFRPPTFTPDTNFTTPTLIETTSQYSSHVTSTTVTAAATTTSSDADTLLTCLYYDRTFISRIGRVGHL</sequence>
<evidence type="ECO:0000313" key="4">
    <source>
        <dbReference type="WBParaSite" id="SSLN_0001145101-mRNA-1"/>
    </source>
</evidence>
<dbReference type="WBParaSite" id="SSLN_0001145101-mRNA-1">
    <property type="protein sequence ID" value="SSLN_0001145101-mRNA-1"/>
    <property type="gene ID" value="SSLN_0001145101"/>
</dbReference>
<reference evidence="4" key="1">
    <citation type="submission" date="2016-06" db="UniProtKB">
        <authorList>
            <consortium name="WormBaseParasite"/>
        </authorList>
    </citation>
    <scope>IDENTIFICATION</scope>
</reference>
<feature type="region of interest" description="Disordered" evidence="1">
    <location>
        <begin position="1"/>
        <end position="25"/>
    </location>
</feature>
<organism evidence="4">
    <name type="scientific">Schistocephalus solidus</name>
    <name type="common">Tapeworm</name>
    <dbReference type="NCBI Taxonomy" id="70667"/>
    <lineage>
        <taxon>Eukaryota</taxon>
        <taxon>Metazoa</taxon>
        <taxon>Spiralia</taxon>
        <taxon>Lophotrochozoa</taxon>
        <taxon>Platyhelminthes</taxon>
        <taxon>Cestoda</taxon>
        <taxon>Eucestoda</taxon>
        <taxon>Diphyllobothriidea</taxon>
        <taxon>Diphyllobothriidae</taxon>
        <taxon>Schistocephalus</taxon>
    </lineage>
</organism>
<evidence type="ECO:0000313" key="3">
    <source>
        <dbReference type="Proteomes" id="UP000275846"/>
    </source>
</evidence>
<dbReference type="OrthoDB" id="6326277at2759"/>
<accession>A0A183T3I0</accession>
<dbReference type="EMBL" id="UYSU01036243">
    <property type="protein sequence ID" value="VDL97413.1"/>
    <property type="molecule type" value="Genomic_DNA"/>
</dbReference>
<proteinExistence type="predicted"/>
<evidence type="ECO:0000313" key="2">
    <source>
        <dbReference type="EMBL" id="VDL97413.1"/>
    </source>
</evidence>
<name>A0A183T3I0_SCHSO</name>
<dbReference type="AlphaFoldDB" id="A0A183T3I0"/>
<protein>
    <submittedName>
        <fullName evidence="2 4">Uncharacterized protein</fullName>
    </submittedName>
</protein>
<evidence type="ECO:0000256" key="1">
    <source>
        <dbReference type="SAM" id="MobiDB-lite"/>
    </source>
</evidence>
<gene>
    <name evidence="2" type="ORF">SSLN_LOCUS11028</name>
</gene>
<keyword evidence="3" id="KW-1185">Reference proteome</keyword>
<feature type="compositionally biased region" description="Polar residues" evidence="1">
    <location>
        <begin position="14"/>
        <end position="25"/>
    </location>
</feature>
<dbReference type="Proteomes" id="UP000275846">
    <property type="component" value="Unassembled WGS sequence"/>
</dbReference>
<reference evidence="2 3" key="2">
    <citation type="submission" date="2018-11" db="EMBL/GenBank/DDBJ databases">
        <authorList>
            <consortium name="Pathogen Informatics"/>
        </authorList>
    </citation>
    <scope>NUCLEOTIDE SEQUENCE [LARGE SCALE GENOMIC DNA]</scope>
    <source>
        <strain evidence="2 3">NST_G2</strain>
    </source>
</reference>